<dbReference type="Proteomes" id="UP000620124">
    <property type="component" value="Unassembled WGS sequence"/>
</dbReference>
<protein>
    <submittedName>
        <fullName evidence="1">Uncharacterized protein</fullName>
    </submittedName>
</protein>
<evidence type="ECO:0000313" key="2">
    <source>
        <dbReference type="Proteomes" id="UP000620124"/>
    </source>
</evidence>
<name>A0A8H7D6E0_9AGAR</name>
<sequence length="85" mass="9596">MNGVLLVIRSVSLVVSPSQWHLRHTRVSCRTIPKNQFRLESGSCIHGSPDSPSVNFDSVLMDWHIYLFWSAEISSFTPVKGVKII</sequence>
<dbReference type="EMBL" id="JACAZI010000004">
    <property type="protein sequence ID" value="KAF7363100.1"/>
    <property type="molecule type" value="Genomic_DNA"/>
</dbReference>
<dbReference type="AlphaFoldDB" id="A0A8H7D6E0"/>
<comment type="caution">
    <text evidence="1">The sequence shown here is derived from an EMBL/GenBank/DDBJ whole genome shotgun (WGS) entry which is preliminary data.</text>
</comment>
<keyword evidence="2" id="KW-1185">Reference proteome</keyword>
<evidence type="ECO:0000313" key="1">
    <source>
        <dbReference type="EMBL" id="KAF7363100.1"/>
    </source>
</evidence>
<proteinExistence type="predicted"/>
<accession>A0A8H7D6E0</accession>
<gene>
    <name evidence="1" type="ORF">MVEN_00662400</name>
</gene>
<reference evidence="1" key="1">
    <citation type="submission" date="2020-05" db="EMBL/GenBank/DDBJ databases">
        <title>Mycena genomes resolve the evolution of fungal bioluminescence.</title>
        <authorList>
            <person name="Tsai I.J."/>
        </authorList>
    </citation>
    <scope>NUCLEOTIDE SEQUENCE</scope>
    <source>
        <strain evidence="1">CCC161011</strain>
    </source>
</reference>
<organism evidence="1 2">
    <name type="scientific">Mycena venus</name>
    <dbReference type="NCBI Taxonomy" id="2733690"/>
    <lineage>
        <taxon>Eukaryota</taxon>
        <taxon>Fungi</taxon>
        <taxon>Dikarya</taxon>
        <taxon>Basidiomycota</taxon>
        <taxon>Agaricomycotina</taxon>
        <taxon>Agaricomycetes</taxon>
        <taxon>Agaricomycetidae</taxon>
        <taxon>Agaricales</taxon>
        <taxon>Marasmiineae</taxon>
        <taxon>Mycenaceae</taxon>
        <taxon>Mycena</taxon>
    </lineage>
</organism>